<protein>
    <submittedName>
        <fullName evidence="2">Uncharacterized protein</fullName>
    </submittedName>
</protein>
<evidence type="ECO:0000313" key="2">
    <source>
        <dbReference type="EMBL" id="MCF3947761.1"/>
    </source>
</evidence>
<feature type="coiled-coil region" evidence="1">
    <location>
        <begin position="22"/>
        <end position="56"/>
    </location>
</feature>
<comment type="caution">
    <text evidence="2">The sequence shown here is derived from an EMBL/GenBank/DDBJ whole genome shotgun (WGS) entry which is preliminary data.</text>
</comment>
<accession>A0ABS9DYE3</accession>
<dbReference type="Proteomes" id="UP001521209">
    <property type="component" value="Unassembled WGS sequence"/>
</dbReference>
<name>A0ABS9DYE3_9PROT</name>
<reference evidence="2 3" key="1">
    <citation type="submission" date="2022-01" db="EMBL/GenBank/DDBJ databases">
        <authorList>
            <person name="Won M."/>
            <person name="Kim S.-J."/>
            <person name="Kwon S.-W."/>
        </authorList>
    </citation>
    <scope>NUCLEOTIDE SEQUENCE [LARGE SCALE GENOMIC DNA]</scope>
    <source>
        <strain evidence="2 3">KCTC 23505</strain>
    </source>
</reference>
<evidence type="ECO:0000256" key="1">
    <source>
        <dbReference type="SAM" id="Coils"/>
    </source>
</evidence>
<keyword evidence="1" id="KW-0175">Coiled coil</keyword>
<organism evidence="2 3">
    <name type="scientific">Acidiphilium iwatense</name>
    <dbReference type="NCBI Taxonomy" id="768198"/>
    <lineage>
        <taxon>Bacteria</taxon>
        <taxon>Pseudomonadati</taxon>
        <taxon>Pseudomonadota</taxon>
        <taxon>Alphaproteobacteria</taxon>
        <taxon>Acetobacterales</taxon>
        <taxon>Acidocellaceae</taxon>
        <taxon>Acidiphilium</taxon>
    </lineage>
</organism>
<keyword evidence="3" id="KW-1185">Reference proteome</keyword>
<evidence type="ECO:0000313" key="3">
    <source>
        <dbReference type="Proteomes" id="UP001521209"/>
    </source>
</evidence>
<proteinExistence type="predicted"/>
<gene>
    <name evidence="2" type="ORF">L2A60_13840</name>
</gene>
<dbReference type="RefSeq" id="WP_235705033.1">
    <property type="nucleotide sequence ID" value="NZ_JAKGBZ010000030.1"/>
</dbReference>
<sequence length="215" mass="22924">MNLQNILNLRDPAVPQRARGDFDEAHGRVQAAQQAVADAEQAVAAARDARSALVRRAGAGEAVEAAALAEAETAIRDAGDRVLFCRDAVAAAEATKRAADEALRTAERRAWEPVLRAGIHLRIEGAEMIVQAKKHLADGEAVFGAGLEAVGRAIAAGVELRLGFHPSANPEMFAGVLRPEHPFPDAERRTWAAHLDARGDVILPESARKLLEATE</sequence>
<dbReference type="EMBL" id="JAKGBZ010000030">
    <property type="protein sequence ID" value="MCF3947761.1"/>
    <property type="molecule type" value="Genomic_DNA"/>
</dbReference>